<dbReference type="InterPro" id="IPR050889">
    <property type="entry name" value="Dendritic_Spine_Reg/Scaffold"/>
</dbReference>
<dbReference type="OrthoDB" id="5958958at2759"/>
<evidence type="ECO:0000256" key="1">
    <source>
        <dbReference type="ARBA" id="ARBA00022737"/>
    </source>
</evidence>
<organism evidence="5 6">
    <name type="scientific">Nesidiocoris tenuis</name>
    <dbReference type="NCBI Taxonomy" id="355587"/>
    <lineage>
        <taxon>Eukaryota</taxon>
        <taxon>Metazoa</taxon>
        <taxon>Ecdysozoa</taxon>
        <taxon>Arthropoda</taxon>
        <taxon>Hexapoda</taxon>
        <taxon>Insecta</taxon>
        <taxon>Pterygota</taxon>
        <taxon>Neoptera</taxon>
        <taxon>Paraneoptera</taxon>
        <taxon>Hemiptera</taxon>
        <taxon>Heteroptera</taxon>
        <taxon>Panheteroptera</taxon>
        <taxon>Cimicomorpha</taxon>
        <taxon>Miridae</taxon>
        <taxon>Dicyphina</taxon>
        <taxon>Nesidiocoris</taxon>
    </lineage>
</organism>
<evidence type="ECO:0000313" key="6">
    <source>
        <dbReference type="Proteomes" id="UP000479000"/>
    </source>
</evidence>
<dbReference type="PANTHER" id="PTHR24166">
    <property type="entry name" value="ROLLING PEBBLES, ISOFORM B"/>
    <property type="match status" value="1"/>
</dbReference>
<dbReference type="PANTHER" id="PTHR24166:SF55">
    <property type="entry name" value="ROLLING PEBBLES, ISOFORM B"/>
    <property type="match status" value="1"/>
</dbReference>
<reference evidence="5 6" key="1">
    <citation type="submission" date="2020-02" db="EMBL/GenBank/DDBJ databases">
        <authorList>
            <person name="Ferguson B K."/>
        </authorList>
    </citation>
    <scope>NUCLEOTIDE SEQUENCE [LARGE SCALE GENOMIC DNA]</scope>
</reference>
<dbReference type="SUPFAM" id="SSF48403">
    <property type="entry name" value="Ankyrin repeat"/>
    <property type="match status" value="1"/>
</dbReference>
<accession>A0A6H5G1A3</accession>
<proteinExistence type="predicted"/>
<evidence type="ECO:0000256" key="2">
    <source>
        <dbReference type="ARBA" id="ARBA00023043"/>
    </source>
</evidence>
<dbReference type="InterPro" id="IPR058056">
    <property type="entry name" value="WH_TANC1/2"/>
</dbReference>
<dbReference type="PROSITE" id="PS50297">
    <property type="entry name" value="ANK_REP_REGION"/>
    <property type="match status" value="1"/>
</dbReference>
<keyword evidence="1" id="KW-0677">Repeat</keyword>
<gene>
    <name evidence="5" type="ORF">NTEN_LOCUS2705</name>
</gene>
<evidence type="ECO:0000313" key="5">
    <source>
        <dbReference type="EMBL" id="CAA9996075.1"/>
    </source>
</evidence>
<dbReference type="AlphaFoldDB" id="A0A6H5G1A3"/>
<dbReference type="InterPro" id="IPR036770">
    <property type="entry name" value="Ankyrin_rpt-contain_sf"/>
</dbReference>
<dbReference type="InterPro" id="IPR002110">
    <property type="entry name" value="Ankyrin_rpt"/>
</dbReference>
<dbReference type="Pfam" id="PF13637">
    <property type="entry name" value="Ank_4"/>
    <property type="match status" value="1"/>
</dbReference>
<feature type="domain" description="TANC1/2-like winged helix" evidence="4">
    <location>
        <begin position="1"/>
        <end position="50"/>
    </location>
</feature>
<evidence type="ECO:0000256" key="3">
    <source>
        <dbReference type="PROSITE-ProRule" id="PRU00023"/>
    </source>
</evidence>
<feature type="non-terminal residue" evidence="5">
    <location>
        <position position="1"/>
    </location>
</feature>
<dbReference type="Pfam" id="PF25521">
    <property type="entry name" value="WHD_TANC1"/>
    <property type="match status" value="1"/>
</dbReference>
<keyword evidence="6" id="KW-1185">Reference proteome</keyword>
<feature type="repeat" description="ANK" evidence="3">
    <location>
        <begin position="96"/>
        <end position="128"/>
    </location>
</feature>
<keyword evidence="2 3" id="KW-0040">ANK repeat</keyword>
<name>A0A6H5G1A3_9HEMI</name>
<sequence length="131" mass="13913">VSPIISVCLAALYPLTLLEIFYSVNSLNTTDFITWDDFLERFKVSRLLLLAGADPDHTTDLLGNAPALCVFAHEGSQEMVALLLEFGASVHTKNSQGCTALILASTRGHLHIVSQIIGAGASLGAMDTAGR</sequence>
<dbReference type="PROSITE" id="PS50088">
    <property type="entry name" value="ANK_REPEAT"/>
    <property type="match status" value="1"/>
</dbReference>
<dbReference type="Proteomes" id="UP000479000">
    <property type="component" value="Unassembled WGS sequence"/>
</dbReference>
<dbReference type="EMBL" id="CADCXU010004343">
    <property type="protein sequence ID" value="CAA9996075.1"/>
    <property type="molecule type" value="Genomic_DNA"/>
</dbReference>
<dbReference type="SMART" id="SM00248">
    <property type="entry name" value="ANK"/>
    <property type="match status" value="2"/>
</dbReference>
<protein>
    <recommendedName>
        <fullName evidence="4">TANC1/2-like winged helix domain-containing protein</fullName>
    </recommendedName>
</protein>
<dbReference type="Gene3D" id="1.25.40.20">
    <property type="entry name" value="Ankyrin repeat-containing domain"/>
    <property type="match status" value="1"/>
</dbReference>
<evidence type="ECO:0000259" key="4">
    <source>
        <dbReference type="Pfam" id="PF25521"/>
    </source>
</evidence>